<keyword evidence="5" id="KW-0732">Signal</keyword>
<keyword evidence="9" id="KW-0675">Receptor</keyword>
<keyword evidence="13" id="KW-1185">Reference proteome</keyword>
<keyword evidence="4 11" id="KW-0812">Transmembrane</keyword>
<reference evidence="12 13" key="1">
    <citation type="journal article" date="2018" name="Sci. Data">
        <title>The draft genome sequence of cork oak.</title>
        <authorList>
            <person name="Ramos A.M."/>
            <person name="Usie A."/>
            <person name="Barbosa P."/>
            <person name="Barros P.M."/>
            <person name="Capote T."/>
            <person name="Chaves I."/>
            <person name="Simoes F."/>
            <person name="Abreu I."/>
            <person name="Carrasquinho I."/>
            <person name="Faro C."/>
            <person name="Guimaraes J.B."/>
            <person name="Mendonca D."/>
            <person name="Nobrega F."/>
            <person name="Rodrigues L."/>
            <person name="Saibo N.J.M."/>
            <person name="Varela M.C."/>
            <person name="Egas C."/>
            <person name="Matos J."/>
            <person name="Miguel C.M."/>
            <person name="Oliveira M.M."/>
            <person name="Ricardo C.P."/>
            <person name="Goncalves S."/>
        </authorList>
    </citation>
    <scope>NUCLEOTIDE SEQUENCE [LARGE SCALE GENOMIC DNA]</scope>
    <source>
        <strain evidence="13">cv. HL8</strain>
    </source>
</reference>
<proteinExistence type="predicted"/>
<keyword evidence="7 11" id="KW-1133">Transmembrane helix</keyword>
<evidence type="ECO:0000313" key="13">
    <source>
        <dbReference type="Proteomes" id="UP000237347"/>
    </source>
</evidence>
<evidence type="ECO:0000256" key="10">
    <source>
        <dbReference type="ARBA" id="ARBA00023180"/>
    </source>
</evidence>
<dbReference type="PANTHER" id="PTHR48063">
    <property type="entry name" value="LRR RECEPTOR-LIKE KINASE"/>
    <property type="match status" value="1"/>
</dbReference>
<name>A0AAW0K9E0_QUESU</name>
<evidence type="ECO:0000256" key="9">
    <source>
        <dbReference type="ARBA" id="ARBA00023170"/>
    </source>
</evidence>
<dbReference type="AlphaFoldDB" id="A0AAW0K9E0"/>
<evidence type="ECO:0000256" key="6">
    <source>
        <dbReference type="ARBA" id="ARBA00022737"/>
    </source>
</evidence>
<keyword evidence="6" id="KW-0677">Repeat</keyword>
<organism evidence="12 13">
    <name type="scientific">Quercus suber</name>
    <name type="common">Cork oak</name>
    <dbReference type="NCBI Taxonomy" id="58331"/>
    <lineage>
        <taxon>Eukaryota</taxon>
        <taxon>Viridiplantae</taxon>
        <taxon>Streptophyta</taxon>
        <taxon>Embryophyta</taxon>
        <taxon>Tracheophyta</taxon>
        <taxon>Spermatophyta</taxon>
        <taxon>Magnoliopsida</taxon>
        <taxon>eudicotyledons</taxon>
        <taxon>Gunneridae</taxon>
        <taxon>Pentapetalae</taxon>
        <taxon>rosids</taxon>
        <taxon>fabids</taxon>
        <taxon>Fagales</taxon>
        <taxon>Fagaceae</taxon>
        <taxon>Quercus</taxon>
    </lineage>
</organism>
<dbReference type="SUPFAM" id="SSF52058">
    <property type="entry name" value="L domain-like"/>
    <property type="match status" value="1"/>
</dbReference>
<dbReference type="GO" id="GO:0016020">
    <property type="term" value="C:membrane"/>
    <property type="evidence" value="ECO:0007669"/>
    <property type="project" value="UniProtKB-SubCell"/>
</dbReference>
<comment type="caution">
    <text evidence="12">The sequence shown here is derived from an EMBL/GenBank/DDBJ whole genome shotgun (WGS) entry which is preliminary data.</text>
</comment>
<dbReference type="Pfam" id="PF13855">
    <property type="entry name" value="LRR_8"/>
    <property type="match status" value="1"/>
</dbReference>
<protein>
    <submittedName>
        <fullName evidence="12">Receptor-like protein eix2</fullName>
    </submittedName>
</protein>
<evidence type="ECO:0000256" key="7">
    <source>
        <dbReference type="ARBA" id="ARBA00022989"/>
    </source>
</evidence>
<evidence type="ECO:0000256" key="1">
    <source>
        <dbReference type="ARBA" id="ARBA00004479"/>
    </source>
</evidence>
<evidence type="ECO:0000256" key="5">
    <source>
        <dbReference type="ARBA" id="ARBA00022729"/>
    </source>
</evidence>
<dbReference type="FunFam" id="3.80.10.10:FF:000722">
    <property type="entry name" value="Leucine-rich repeat receptor-like protein kinase"/>
    <property type="match status" value="1"/>
</dbReference>
<dbReference type="Proteomes" id="UP000237347">
    <property type="component" value="Unassembled WGS sequence"/>
</dbReference>
<evidence type="ECO:0000313" key="12">
    <source>
        <dbReference type="EMBL" id="KAK7835557.1"/>
    </source>
</evidence>
<keyword evidence="8 11" id="KW-0472">Membrane</keyword>
<dbReference type="InterPro" id="IPR001611">
    <property type="entry name" value="Leu-rich_rpt"/>
</dbReference>
<dbReference type="Gene3D" id="3.80.10.10">
    <property type="entry name" value="Ribonuclease Inhibitor"/>
    <property type="match status" value="1"/>
</dbReference>
<dbReference type="EMBL" id="PKMF04000369">
    <property type="protein sequence ID" value="KAK7835557.1"/>
    <property type="molecule type" value="Genomic_DNA"/>
</dbReference>
<gene>
    <name evidence="12" type="primary">EIX2_127</name>
    <name evidence="12" type="ORF">CFP56_023423</name>
</gene>
<dbReference type="Pfam" id="PF00560">
    <property type="entry name" value="LRR_1"/>
    <property type="match status" value="2"/>
</dbReference>
<keyword evidence="3" id="KW-0433">Leucine-rich repeat</keyword>
<comment type="subcellular location">
    <subcellularLocation>
        <location evidence="1">Membrane</location>
        <topology evidence="1">Single-pass type I membrane protein</topology>
    </subcellularLocation>
</comment>
<feature type="transmembrane region" description="Helical" evidence="11">
    <location>
        <begin position="224"/>
        <end position="244"/>
    </location>
</feature>
<sequence>MKGTIPPWIGDGFRYLRLLNLRSNSFSGELPPKLSNLSSLQVLDLAENKLSGTIPVSFGDLNAMAQVQIRNQYLFYGKYRGVYYKESLVVNVKGNAQRRSSQELTKLAGLVILNLSRNYISGQIPDRISNLRQLSSLDLSNNSLSGPIPPSMSLLSFLGFLNLSYNNFLGTIPYTGHMTTFEASSYAGNPGLCGAPLVVKCPSEATPVGGSIENYGEDKFIDNWFYLSLGLGFAAGILVPYFIFAIRKSWRNAYFAFVDEVVDRLCCMRLRRTTHLRNRRRHLH</sequence>
<evidence type="ECO:0000256" key="11">
    <source>
        <dbReference type="SAM" id="Phobius"/>
    </source>
</evidence>
<evidence type="ECO:0000256" key="8">
    <source>
        <dbReference type="ARBA" id="ARBA00023136"/>
    </source>
</evidence>
<evidence type="ECO:0000256" key="2">
    <source>
        <dbReference type="ARBA" id="ARBA00022553"/>
    </source>
</evidence>
<accession>A0AAW0K9E0</accession>
<dbReference type="InterPro" id="IPR032675">
    <property type="entry name" value="LRR_dom_sf"/>
</dbReference>
<dbReference type="InterPro" id="IPR046956">
    <property type="entry name" value="RLP23-like"/>
</dbReference>
<evidence type="ECO:0000256" key="4">
    <source>
        <dbReference type="ARBA" id="ARBA00022692"/>
    </source>
</evidence>
<keyword evidence="10" id="KW-0325">Glycoprotein</keyword>
<dbReference type="PANTHER" id="PTHR48063:SF16">
    <property type="entry name" value="LRR RECEPTOR-LIKE SERINE_THREONINE-PROTEIN KINASE GSO1"/>
    <property type="match status" value="1"/>
</dbReference>
<evidence type="ECO:0000256" key="3">
    <source>
        <dbReference type="ARBA" id="ARBA00022614"/>
    </source>
</evidence>
<dbReference type="PRINTS" id="PR00019">
    <property type="entry name" value="LEURICHRPT"/>
</dbReference>
<keyword evidence="2" id="KW-0597">Phosphoprotein</keyword>